<dbReference type="EMBL" id="JBHSOE010000090">
    <property type="protein sequence ID" value="MFC5660261.1"/>
    <property type="molecule type" value="Genomic_DNA"/>
</dbReference>
<organism evidence="1 2">
    <name type="scientific">Streptomyces nogalater</name>
    <dbReference type="NCBI Taxonomy" id="38314"/>
    <lineage>
        <taxon>Bacteria</taxon>
        <taxon>Bacillati</taxon>
        <taxon>Actinomycetota</taxon>
        <taxon>Actinomycetes</taxon>
        <taxon>Kitasatosporales</taxon>
        <taxon>Streptomycetaceae</taxon>
        <taxon>Streptomyces</taxon>
    </lineage>
</organism>
<reference evidence="2" key="1">
    <citation type="journal article" date="2019" name="Int. J. Syst. Evol. Microbiol.">
        <title>The Global Catalogue of Microorganisms (GCM) 10K type strain sequencing project: providing services to taxonomists for standard genome sequencing and annotation.</title>
        <authorList>
            <consortium name="The Broad Institute Genomics Platform"/>
            <consortium name="The Broad Institute Genome Sequencing Center for Infectious Disease"/>
            <person name="Wu L."/>
            <person name="Ma J."/>
        </authorList>
    </citation>
    <scope>NUCLEOTIDE SEQUENCE [LARGE SCALE GENOMIC DNA]</scope>
    <source>
        <strain evidence="2">KCTC 5701</strain>
    </source>
</reference>
<gene>
    <name evidence="1" type="ORF">ACFP3J_32955</name>
</gene>
<name>A0ABW0WPX0_STRNO</name>
<evidence type="ECO:0000313" key="1">
    <source>
        <dbReference type="EMBL" id="MFC5660261.1"/>
    </source>
</evidence>
<dbReference type="RefSeq" id="WP_344346140.1">
    <property type="nucleotide sequence ID" value="NZ_BAAASM010000002.1"/>
</dbReference>
<dbReference type="Proteomes" id="UP001596065">
    <property type="component" value="Unassembled WGS sequence"/>
</dbReference>
<keyword evidence="2" id="KW-1185">Reference proteome</keyword>
<proteinExistence type="predicted"/>
<protein>
    <submittedName>
        <fullName evidence="1">Uncharacterized protein</fullName>
    </submittedName>
</protein>
<comment type="caution">
    <text evidence="1">The sequence shown here is derived from an EMBL/GenBank/DDBJ whole genome shotgun (WGS) entry which is preliminary data.</text>
</comment>
<evidence type="ECO:0000313" key="2">
    <source>
        <dbReference type="Proteomes" id="UP001596065"/>
    </source>
</evidence>
<accession>A0ABW0WPX0</accession>
<sequence>MSTYTVTKTWARHPARPDNCSAADGYRVYYNSGYAGHSQARRSSRAASASQRA</sequence>